<feature type="coiled-coil region" evidence="1">
    <location>
        <begin position="12"/>
        <end position="62"/>
    </location>
</feature>
<evidence type="ECO:0000256" key="2">
    <source>
        <dbReference type="SAM" id="MobiDB-lite"/>
    </source>
</evidence>
<proteinExistence type="predicted"/>
<reference evidence="5" key="2">
    <citation type="submission" date="2016-11" db="UniProtKB">
        <authorList>
            <consortium name="WormBaseParasite"/>
        </authorList>
    </citation>
    <scope>IDENTIFICATION</scope>
</reference>
<keyword evidence="4" id="KW-1185">Reference proteome</keyword>
<dbReference type="eggNOG" id="ENOG502T22J">
    <property type="taxonomic scope" value="Eukaryota"/>
</dbReference>
<dbReference type="AlphaFoldDB" id="A0A1I7VRP4"/>
<dbReference type="WBParaSite" id="EN70_5502">
    <property type="protein sequence ID" value="EN70_5502"/>
    <property type="gene ID" value="EN70_5502"/>
</dbReference>
<dbReference type="OrthoDB" id="5793875at2759"/>
<accession>A0A1S0UGF5</accession>
<dbReference type="RefSeq" id="XP_020305571.1">
    <property type="nucleotide sequence ID" value="XM_020450717.1"/>
</dbReference>
<reference evidence="3 4" key="1">
    <citation type="submission" date="2012-04" db="EMBL/GenBank/DDBJ databases">
        <title>The Genome Sequence of Loa loa.</title>
        <authorList>
            <consortium name="The Broad Institute Genome Sequencing Platform"/>
            <consortium name="Broad Institute Genome Sequencing Center for Infectious Disease"/>
            <person name="Nutman T.B."/>
            <person name="Fink D.L."/>
            <person name="Russ C."/>
            <person name="Young S."/>
            <person name="Zeng Q."/>
            <person name="Gargeya S."/>
            <person name="Alvarado L."/>
            <person name="Berlin A."/>
            <person name="Chapman S.B."/>
            <person name="Chen Z."/>
            <person name="Freedman E."/>
            <person name="Gellesch M."/>
            <person name="Goldberg J."/>
            <person name="Griggs A."/>
            <person name="Gujja S."/>
            <person name="Heilman E.R."/>
            <person name="Heiman D."/>
            <person name="Howarth C."/>
            <person name="Mehta T."/>
            <person name="Neiman D."/>
            <person name="Pearson M."/>
            <person name="Roberts A."/>
            <person name="Saif S."/>
            <person name="Shea T."/>
            <person name="Shenoy N."/>
            <person name="Sisk P."/>
            <person name="Stolte C."/>
            <person name="Sykes S."/>
            <person name="White J."/>
            <person name="Yandava C."/>
            <person name="Haas B."/>
            <person name="Henn M.R."/>
            <person name="Nusbaum C."/>
            <person name="Birren B."/>
        </authorList>
    </citation>
    <scope>NUCLEOTIDE SEQUENCE [LARGE SCALE GENOMIC DNA]</scope>
</reference>
<evidence type="ECO:0000313" key="5">
    <source>
        <dbReference type="WBParaSite" id="EN70_5502"/>
    </source>
</evidence>
<dbReference type="CTD" id="9944618"/>
<sequence length="225" mass="25643">MADKITHITVALGRLEQQYVEHKEKFEKWKLNNIAQCGTETYNKYVEEFNEWEKGVKEQQRQLIEERNSLIAPQDLDTTLDGLLAQISPKDFILAVVMMTSKDPTFFPALLSALQKVQAYDEARQASIYQAYAASAASYAPATNRQYPSQIQYSSIKTLRTSNPSHPYGAMRSDVLIDVTKRSYDRLLGATKGDELSARKSYRAPSPVRDYRNPSTLPFRDFSQT</sequence>
<evidence type="ECO:0000256" key="1">
    <source>
        <dbReference type="SAM" id="Coils"/>
    </source>
</evidence>
<keyword evidence="1" id="KW-0175">Coiled coil</keyword>
<dbReference type="FunCoup" id="A0A1I7VRP4">
    <property type="interactions" value="208"/>
</dbReference>
<evidence type="ECO:0000313" key="3">
    <source>
        <dbReference type="EMBL" id="EJD74669.1"/>
    </source>
</evidence>
<name>A0A1I7VRP4_LOALO</name>
<organism evidence="4 5">
    <name type="scientific">Loa loa</name>
    <name type="common">Eye worm</name>
    <name type="synonym">Filaria loa</name>
    <dbReference type="NCBI Taxonomy" id="7209"/>
    <lineage>
        <taxon>Eukaryota</taxon>
        <taxon>Metazoa</taxon>
        <taxon>Ecdysozoa</taxon>
        <taxon>Nematoda</taxon>
        <taxon>Chromadorea</taxon>
        <taxon>Rhabditida</taxon>
        <taxon>Spirurina</taxon>
        <taxon>Spiruromorpha</taxon>
        <taxon>Filarioidea</taxon>
        <taxon>Onchocercidae</taxon>
        <taxon>Loa</taxon>
    </lineage>
</organism>
<dbReference type="EMBL" id="JH712247">
    <property type="protein sequence ID" value="EJD74669.1"/>
    <property type="molecule type" value="Genomic_DNA"/>
</dbReference>
<dbReference type="Proteomes" id="UP000095285">
    <property type="component" value="Unassembled WGS sequence"/>
</dbReference>
<dbReference type="KEGG" id="loa:LOAG_18047"/>
<evidence type="ECO:0000313" key="4">
    <source>
        <dbReference type="Proteomes" id="UP000095285"/>
    </source>
</evidence>
<accession>A0A1I7VRP4</accession>
<gene>
    <name evidence="3 5" type="ORF">LOAG_18047</name>
</gene>
<dbReference type="STRING" id="7209.A0A1I7VRP4"/>
<feature type="region of interest" description="Disordered" evidence="2">
    <location>
        <begin position="194"/>
        <end position="225"/>
    </location>
</feature>
<protein>
    <submittedName>
        <fullName evidence="5">DUF148 domain-containing protein</fullName>
    </submittedName>
</protein>
<dbReference type="OMA" id="FNEWEKG"/>
<dbReference type="GeneID" id="9944618"/>